<reference evidence="3" key="1">
    <citation type="submission" date="2017-04" db="EMBL/GenBank/DDBJ databases">
        <title>Genome evolution of the luminous symbionts of deep sea anglerfish.</title>
        <authorList>
            <person name="Hendry T.A."/>
        </authorList>
    </citation>
    <scope>NUCLEOTIDE SEQUENCE [LARGE SCALE GENOMIC DNA]</scope>
</reference>
<dbReference type="InterPro" id="IPR053172">
    <property type="entry name" value="Tn903_transposase"/>
</dbReference>
<dbReference type="PANTHER" id="PTHR34631">
    <property type="match status" value="1"/>
</dbReference>
<dbReference type="EMBL" id="CP020660">
    <property type="protein sequence ID" value="ATF08829.1"/>
    <property type="molecule type" value="Genomic_DNA"/>
</dbReference>
<accession>A0A291B744</accession>
<dbReference type="PANTHER" id="PTHR34631:SF3">
    <property type="entry name" value="ISSOD12 TRANSPOSASE TNPA_ISSOD12"/>
    <property type="match status" value="1"/>
</dbReference>
<organism evidence="2 3">
    <name type="scientific">Candidatus Enterovibrio altilux</name>
    <dbReference type="NCBI Taxonomy" id="1927128"/>
    <lineage>
        <taxon>Bacteria</taxon>
        <taxon>Pseudomonadati</taxon>
        <taxon>Pseudomonadota</taxon>
        <taxon>Gammaproteobacteria</taxon>
        <taxon>Vibrionales</taxon>
        <taxon>Vibrionaceae</taxon>
        <taxon>Enterovibrio</taxon>
    </lineage>
</organism>
<dbReference type="Pfam" id="PF13737">
    <property type="entry name" value="DDE_Tnp_1_5"/>
    <property type="match status" value="1"/>
</dbReference>
<dbReference type="KEGG" id="elux:BTN50_0292"/>
<gene>
    <name evidence="2" type="ORF">BTN50_0292</name>
</gene>
<dbReference type="Proteomes" id="UP000218160">
    <property type="component" value="Chromosome 1"/>
</dbReference>
<dbReference type="AlphaFoldDB" id="A0A291B744"/>
<keyword evidence="3" id="KW-1185">Reference proteome</keyword>
<evidence type="ECO:0000313" key="3">
    <source>
        <dbReference type="Proteomes" id="UP000218160"/>
    </source>
</evidence>
<evidence type="ECO:0000259" key="1">
    <source>
        <dbReference type="Pfam" id="PF13737"/>
    </source>
</evidence>
<proteinExistence type="predicted"/>
<dbReference type="InterPro" id="IPR025668">
    <property type="entry name" value="Tnp_DDE_dom"/>
</dbReference>
<protein>
    <submittedName>
        <fullName evidence="2">Mobile element protein</fullName>
    </submittedName>
</protein>
<sequence>MVKGLFSMPLRSLPGFINYSFKLAQLLLSYPNYPRISKRIKMVNVTFKTNNAGNVQHLAIDSTGLKAYGKGDSQVKKNGINEQLRVWRKSHLAVDINMSEIIAAEFHALNVTDGTVLHNALKQTH</sequence>
<name>A0A291B744_9GAMM</name>
<evidence type="ECO:0000313" key="2">
    <source>
        <dbReference type="EMBL" id="ATF08829.1"/>
    </source>
</evidence>
<feature type="domain" description="Transposase DDE" evidence="1">
    <location>
        <begin position="1"/>
        <end position="69"/>
    </location>
</feature>